<accession>A0A4R6P341</accession>
<protein>
    <submittedName>
        <fullName evidence="2">Uncharacterized protein</fullName>
    </submittedName>
</protein>
<evidence type="ECO:0000313" key="2">
    <source>
        <dbReference type="EMBL" id="TDP29436.1"/>
    </source>
</evidence>
<name>A0A4R6P341_9GAMM</name>
<organism evidence="2 3">
    <name type="scientific">Idiomarina aquatica</name>
    <dbReference type="NCBI Taxonomy" id="1327752"/>
    <lineage>
        <taxon>Bacteria</taxon>
        <taxon>Pseudomonadati</taxon>
        <taxon>Pseudomonadota</taxon>
        <taxon>Gammaproteobacteria</taxon>
        <taxon>Alteromonadales</taxon>
        <taxon>Idiomarinaceae</taxon>
        <taxon>Idiomarina</taxon>
    </lineage>
</organism>
<gene>
    <name evidence="2" type="ORF">DEU29_11714</name>
</gene>
<dbReference type="EMBL" id="SNXI01000017">
    <property type="protein sequence ID" value="TDP29436.1"/>
    <property type="molecule type" value="Genomic_DNA"/>
</dbReference>
<evidence type="ECO:0000313" key="3">
    <source>
        <dbReference type="Proteomes" id="UP000295531"/>
    </source>
</evidence>
<feature type="region of interest" description="Disordered" evidence="1">
    <location>
        <begin position="1"/>
        <end position="21"/>
    </location>
</feature>
<proteinExistence type="predicted"/>
<comment type="caution">
    <text evidence="2">The sequence shown here is derived from an EMBL/GenBank/DDBJ whole genome shotgun (WGS) entry which is preliminary data.</text>
</comment>
<reference evidence="2 3" key="1">
    <citation type="submission" date="2019-03" db="EMBL/GenBank/DDBJ databases">
        <title>Freshwater and sediment microbial communities from various areas in North America, analyzing microbe dynamics in response to fracking.</title>
        <authorList>
            <person name="Lamendella R."/>
        </authorList>
    </citation>
    <scope>NUCLEOTIDE SEQUENCE [LARGE SCALE GENOMIC DNA]</scope>
    <source>
        <strain evidence="2 3">18_TX</strain>
    </source>
</reference>
<sequence length="57" mass="6596">MNCKKKPLGKQSHRETSKEYSLDQLLAKSSKDDFVLSDEDKCWLNGSLVERKPKINQ</sequence>
<feature type="compositionally biased region" description="Basic and acidic residues" evidence="1">
    <location>
        <begin position="12"/>
        <end position="21"/>
    </location>
</feature>
<dbReference type="AlphaFoldDB" id="A0A4R6P341"/>
<dbReference type="Proteomes" id="UP000295531">
    <property type="component" value="Unassembled WGS sequence"/>
</dbReference>
<keyword evidence="3" id="KW-1185">Reference proteome</keyword>
<evidence type="ECO:0000256" key="1">
    <source>
        <dbReference type="SAM" id="MobiDB-lite"/>
    </source>
</evidence>